<proteinExistence type="predicted"/>
<dbReference type="SMART" id="SM00564">
    <property type="entry name" value="PQQ"/>
    <property type="match status" value="3"/>
</dbReference>
<evidence type="ECO:0000256" key="1">
    <source>
        <dbReference type="SAM" id="SignalP"/>
    </source>
</evidence>
<name>A0A285HT19_9FIRM</name>
<feature type="domain" description="Pyrrolo-quinoline quinone repeat" evidence="2">
    <location>
        <begin position="29"/>
        <end position="143"/>
    </location>
</feature>
<dbReference type="InterPro" id="IPR002372">
    <property type="entry name" value="PQQ_rpt_dom"/>
</dbReference>
<dbReference type="InterPro" id="IPR011047">
    <property type="entry name" value="Quinoprotein_ADH-like_sf"/>
</dbReference>
<dbReference type="OrthoDB" id="1784965at2"/>
<organism evidence="3 4">
    <name type="scientific">Orenia metallireducens</name>
    <dbReference type="NCBI Taxonomy" id="1413210"/>
    <lineage>
        <taxon>Bacteria</taxon>
        <taxon>Bacillati</taxon>
        <taxon>Bacillota</taxon>
        <taxon>Clostridia</taxon>
        <taxon>Halanaerobiales</taxon>
        <taxon>Halobacteroidaceae</taxon>
        <taxon>Orenia</taxon>
    </lineage>
</organism>
<keyword evidence="4" id="KW-1185">Reference proteome</keyword>
<keyword evidence="1" id="KW-0732">Signal</keyword>
<dbReference type="EMBL" id="OBDZ01000024">
    <property type="protein sequence ID" value="SNY38837.1"/>
    <property type="molecule type" value="Genomic_DNA"/>
</dbReference>
<reference evidence="4" key="1">
    <citation type="submission" date="2017-09" db="EMBL/GenBank/DDBJ databases">
        <authorList>
            <person name="Varghese N."/>
            <person name="Submissions S."/>
        </authorList>
    </citation>
    <scope>NUCLEOTIDE SEQUENCE [LARGE SCALE GENOMIC DNA]</scope>
    <source>
        <strain evidence="4">MSL47</strain>
    </source>
</reference>
<evidence type="ECO:0000313" key="3">
    <source>
        <dbReference type="EMBL" id="SNY38837.1"/>
    </source>
</evidence>
<dbReference type="AlphaFoldDB" id="A0A285HT19"/>
<dbReference type="RefSeq" id="WP_097018830.1">
    <property type="nucleotide sequence ID" value="NZ_OBDZ01000024.1"/>
</dbReference>
<evidence type="ECO:0000313" key="4">
    <source>
        <dbReference type="Proteomes" id="UP000219573"/>
    </source>
</evidence>
<gene>
    <name evidence="3" type="ORF">SAMN06265827_12431</name>
</gene>
<dbReference type="InterPro" id="IPR018391">
    <property type="entry name" value="PQQ_b-propeller_rpt"/>
</dbReference>
<dbReference type="Gene3D" id="2.40.128.630">
    <property type="match status" value="2"/>
</dbReference>
<feature type="signal peptide" evidence="1">
    <location>
        <begin position="1"/>
        <end position="23"/>
    </location>
</feature>
<dbReference type="PANTHER" id="PTHR34512">
    <property type="entry name" value="CELL SURFACE PROTEIN"/>
    <property type="match status" value="1"/>
</dbReference>
<dbReference type="SUPFAM" id="SSF50998">
    <property type="entry name" value="Quinoprotein alcohol dehydrogenase-like"/>
    <property type="match status" value="1"/>
</dbReference>
<sequence>MFNKRMFMIMLMLVFMSVSNVMAEVGDIVQDGGAIYSVARDGELNWSYTYSKYNQAKKIAADTTPAVADEMIYFTDNKYFLYAIDATGDLKWQFAIFKNAKLTSPVVASDGTILVGTSTGTLYAVEADSQLKWEFEVPVEDNNDRSLILADDEDEKLALTDLAVAEDGTVYFGVENGFLYALNSDGEEKWSIKLAGSGELKAPVVAEDGTISISTTTGKSYVVTARGKLQ</sequence>
<dbReference type="Pfam" id="PF13360">
    <property type="entry name" value="PQQ_2"/>
    <property type="match status" value="1"/>
</dbReference>
<accession>A0A285HT19</accession>
<protein>
    <submittedName>
        <fullName evidence="3">PQQ enzyme repeat-containing protein</fullName>
    </submittedName>
</protein>
<evidence type="ECO:0000259" key="2">
    <source>
        <dbReference type="Pfam" id="PF13360"/>
    </source>
</evidence>
<dbReference type="Proteomes" id="UP000219573">
    <property type="component" value="Unassembled WGS sequence"/>
</dbReference>
<dbReference type="PANTHER" id="PTHR34512:SF30">
    <property type="entry name" value="OUTER MEMBRANE PROTEIN ASSEMBLY FACTOR BAMB"/>
    <property type="match status" value="1"/>
</dbReference>
<feature type="chain" id="PRO_5013261633" evidence="1">
    <location>
        <begin position="24"/>
        <end position="230"/>
    </location>
</feature>